<evidence type="ECO:0000256" key="3">
    <source>
        <dbReference type="ARBA" id="ARBA00022729"/>
    </source>
</evidence>
<evidence type="ECO:0000313" key="8">
    <source>
        <dbReference type="Proteomes" id="UP001153636"/>
    </source>
</evidence>
<dbReference type="OrthoDB" id="2130629at2759"/>
<dbReference type="SUPFAM" id="SSF53474">
    <property type="entry name" value="alpha/beta-Hydrolases"/>
    <property type="match status" value="1"/>
</dbReference>
<dbReference type="InterPro" id="IPR042269">
    <property type="entry name" value="Ser_carbopepase_S28_SKS"/>
</dbReference>
<keyword evidence="4" id="KW-0378">Hydrolase</keyword>
<evidence type="ECO:0000313" key="7">
    <source>
        <dbReference type="EMBL" id="CAH1109914.1"/>
    </source>
</evidence>
<keyword evidence="3 6" id="KW-0732">Signal</keyword>
<evidence type="ECO:0000256" key="5">
    <source>
        <dbReference type="ARBA" id="ARBA00023180"/>
    </source>
</evidence>
<keyword evidence="2" id="KW-0645">Protease</keyword>
<sequence>MYKVKLLLVFIFSTLNAQISQIKYSLETKYIEVPLDHFAYIEEPNVFQLRYLINAEHYDEMGPIFIYTGGKGDISVQAQNAGFMFDIASTFKALLVFIEHRYYGESLPFGDTSFSSLKHLKYLSTSQALADVAYVTKYLKTTFSEIEELQPTVVVFGESYGGMLAAWLRMKYPYLVTGTIASSAPIFDFPGLTECNTFYEKITDVYNKYGGQKCVEMIQRGWDIIAAALSKKKIGKDVLSELKICSKIESTKDVEKVLNWLQNILVTLAMANYNYPTNLYTPLPAYPVKVFCEKLTPYNEINNNSFIHHYSRALDFYTNYTGNNLCNNINYINEDLTEFAWNYQKCTELISPRCSTENDMFVTKPWNYEKYAHDCNARFGVKNVRPDWATLAYGGEDLKYYSNIVFSNGDMEPWLTSSVVDNITNSIFSINIPDTTNQVDLRQYNPADNNYVTETRNFHIRTIMQWLDGEN</sequence>
<evidence type="ECO:0000256" key="2">
    <source>
        <dbReference type="ARBA" id="ARBA00022670"/>
    </source>
</evidence>
<keyword evidence="5" id="KW-0325">Glycoprotein</keyword>
<reference evidence="7" key="1">
    <citation type="submission" date="2022-01" db="EMBL/GenBank/DDBJ databases">
        <authorList>
            <person name="King R."/>
        </authorList>
    </citation>
    <scope>NUCLEOTIDE SEQUENCE</scope>
</reference>
<dbReference type="PANTHER" id="PTHR11010">
    <property type="entry name" value="PROTEASE S28 PRO-X CARBOXYPEPTIDASE-RELATED"/>
    <property type="match status" value="1"/>
</dbReference>
<comment type="similarity">
    <text evidence="1">Belongs to the peptidase S28 family.</text>
</comment>
<dbReference type="EMBL" id="OV651816">
    <property type="protein sequence ID" value="CAH1109914.1"/>
    <property type="molecule type" value="Genomic_DNA"/>
</dbReference>
<dbReference type="PANTHER" id="PTHR11010:SF38">
    <property type="entry name" value="LYSOSOMAL PRO-X CARBOXYPEPTIDASE"/>
    <property type="match status" value="1"/>
</dbReference>
<evidence type="ECO:0000256" key="1">
    <source>
        <dbReference type="ARBA" id="ARBA00011079"/>
    </source>
</evidence>
<dbReference type="InterPro" id="IPR008758">
    <property type="entry name" value="Peptidase_S28"/>
</dbReference>
<proteinExistence type="inferred from homology"/>
<dbReference type="Gene3D" id="1.20.120.980">
    <property type="entry name" value="Serine carboxypeptidase S28, SKS domain"/>
    <property type="match status" value="1"/>
</dbReference>
<dbReference type="GO" id="GO:0006508">
    <property type="term" value="P:proteolysis"/>
    <property type="evidence" value="ECO:0007669"/>
    <property type="project" value="UniProtKB-KW"/>
</dbReference>
<dbReference type="InterPro" id="IPR029058">
    <property type="entry name" value="AB_hydrolase_fold"/>
</dbReference>
<dbReference type="GO" id="GO:0008239">
    <property type="term" value="F:dipeptidyl-peptidase activity"/>
    <property type="evidence" value="ECO:0007669"/>
    <property type="project" value="TreeGrafter"/>
</dbReference>
<protein>
    <submittedName>
        <fullName evidence="7">Uncharacterized protein</fullName>
    </submittedName>
</protein>
<keyword evidence="8" id="KW-1185">Reference proteome</keyword>
<evidence type="ECO:0000256" key="4">
    <source>
        <dbReference type="ARBA" id="ARBA00022801"/>
    </source>
</evidence>
<feature type="signal peptide" evidence="6">
    <location>
        <begin position="1"/>
        <end position="17"/>
    </location>
</feature>
<gene>
    <name evidence="7" type="ORF">PSYICH_LOCUS10107</name>
</gene>
<organism evidence="7 8">
    <name type="scientific">Psylliodes chrysocephalus</name>
    <dbReference type="NCBI Taxonomy" id="3402493"/>
    <lineage>
        <taxon>Eukaryota</taxon>
        <taxon>Metazoa</taxon>
        <taxon>Ecdysozoa</taxon>
        <taxon>Arthropoda</taxon>
        <taxon>Hexapoda</taxon>
        <taxon>Insecta</taxon>
        <taxon>Pterygota</taxon>
        <taxon>Neoptera</taxon>
        <taxon>Endopterygota</taxon>
        <taxon>Coleoptera</taxon>
        <taxon>Polyphaga</taxon>
        <taxon>Cucujiformia</taxon>
        <taxon>Chrysomeloidea</taxon>
        <taxon>Chrysomelidae</taxon>
        <taxon>Galerucinae</taxon>
        <taxon>Alticini</taxon>
        <taxon>Psylliodes</taxon>
    </lineage>
</organism>
<dbReference type="GO" id="GO:0070008">
    <property type="term" value="F:serine-type exopeptidase activity"/>
    <property type="evidence" value="ECO:0007669"/>
    <property type="project" value="InterPro"/>
</dbReference>
<evidence type="ECO:0000256" key="6">
    <source>
        <dbReference type="SAM" id="SignalP"/>
    </source>
</evidence>
<name>A0A9P0D3N2_9CUCU</name>
<dbReference type="Proteomes" id="UP001153636">
    <property type="component" value="Chromosome 4"/>
</dbReference>
<dbReference type="AlphaFoldDB" id="A0A9P0D3N2"/>
<feature type="chain" id="PRO_5040305287" evidence="6">
    <location>
        <begin position="18"/>
        <end position="471"/>
    </location>
</feature>
<accession>A0A9P0D3N2</accession>
<dbReference type="Gene3D" id="3.40.50.1820">
    <property type="entry name" value="alpha/beta hydrolase"/>
    <property type="match status" value="1"/>
</dbReference>
<dbReference type="Pfam" id="PF05577">
    <property type="entry name" value="Peptidase_S28"/>
    <property type="match status" value="1"/>
</dbReference>